<dbReference type="AlphaFoldDB" id="A0A852TUK8"/>
<feature type="transmembrane region" description="Helical" evidence="1">
    <location>
        <begin position="258"/>
        <end position="278"/>
    </location>
</feature>
<evidence type="ECO:0000313" key="2">
    <source>
        <dbReference type="EMBL" id="NYE45610.1"/>
    </source>
</evidence>
<protein>
    <submittedName>
        <fullName evidence="2">ABC-2 type transport system permease protein</fullName>
    </submittedName>
</protein>
<feature type="transmembrane region" description="Helical" evidence="1">
    <location>
        <begin position="73"/>
        <end position="100"/>
    </location>
</feature>
<keyword evidence="3" id="KW-1185">Reference proteome</keyword>
<keyword evidence="1" id="KW-0812">Transmembrane</keyword>
<dbReference type="PANTHER" id="PTHR37305">
    <property type="entry name" value="INTEGRAL MEMBRANE PROTEIN-RELATED"/>
    <property type="match status" value="1"/>
</dbReference>
<gene>
    <name evidence="2" type="ORF">HDA32_000730</name>
</gene>
<keyword evidence="1" id="KW-1133">Transmembrane helix</keyword>
<accession>A0A852TUK8</accession>
<proteinExistence type="predicted"/>
<dbReference type="EMBL" id="JACCCC010000001">
    <property type="protein sequence ID" value="NYE45610.1"/>
    <property type="molecule type" value="Genomic_DNA"/>
</dbReference>
<feature type="transmembrane region" description="Helical" evidence="1">
    <location>
        <begin position="131"/>
        <end position="157"/>
    </location>
</feature>
<dbReference type="PANTHER" id="PTHR37305:SF1">
    <property type="entry name" value="MEMBRANE PROTEIN"/>
    <property type="match status" value="1"/>
</dbReference>
<keyword evidence="1" id="KW-0472">Membrane</keyword>
<sequence>MSTPMGSGYRPGRTLPFRVELVRQMRRRRTVLAFGFLLLLPWILVLAFAADGAGGSGGGGEGPGGPGVADLATAGAVNFAVFCMYVSSGFLLVVVVALFCGDTVSSEASWSSLRYLLAAPVPRTRLLRQKLLVGLALSAAAVTALPLMALAAGALVYGPHPLSLPAGGPELTAAESLSRLGVIVLYAMASLLLVAGTAFALTVATDSPLGAVGGAVALIITSNILEAVDALGAIREFLPAYWMSAWTDVLRPEIPVDGMIKGAAVSFSYAVILTAWAFRHFRTKDVLS</sequence>
<feature type="transmembrane region" description="Helical" evidence="1">
    <location>
        <begin position="215"/>
        <end position="238"/>
    </location>
</feature>
<name>A0A852TUK8_9ACTN</name>
<evidence type="ECO:0000256" key="1">
    <source>
        <dbReference type="SAM" id="Phobius"/>
    </source>
</evidence>
<comment type="caution">
    <text evidence="2">The sequence shown here is derived from an EMBL/GenBank/DDBJ whole genome shotgun (WGS) entry which is preliminary data.</text>
</comment>
<organism evidence="2 3">
    <name type="scientific">Spinactinospora alkalitolerans</name>
    <dbReference type="NCBI Taxonomy" id="687207"/>
    <lineage>
        <taxon>Bacteria</taxon>
        <taxon>Bacillati</taxon>
        <taxon>Actinomycetota</taxon>
        <taxon>Actinomycetes</taxon>
        <taxon>Streptosporangiales</taxon>
        <taxon>Nocardiopsidaceae</taxon>
        <taxon>Spinactinospora</taxon>
    </lineage>
</organism>
<feature type="transmembrane region" description="Helical" evidence="1">
    <location>
        <begin position="177"/>
        <end position="203"/>
    </location>
</feature>
<dbReference type="RefSeq" id="WP_312863029.1">
    <property type="nucleotide sequence ID" value="NZ_BAAAYY010000002.1"/>
</dbReference>
<reference evidence="2 3" key="1">
    <citation type="submission" date="2020-07" db="EMBL/GenBank/DDBJ databases">
        <title>Sequencing the genomes of 1000 actinobacteria strains.</title>
        <authorList>
            <person name="Klenk H.-P."/>
        </authorList>
    </citation>
    <scope>NUCLEOTIDE SEQUENCE [LARGE SCALE GENOMIC DNA]</scope>
    <source>
        <strain evidence="2 3">CXB654</strain>
    </source>
</reference>
<evidence type="ECO:0000313" key="3">
    <source>
        <dbReference type="Proteomes" id="UP000589036"/>
    </source>
</evidence>
<dbReference type="Proteomes" id="UP000589036">
    <property type="component" value="Unassembled WGS sequence"/>
</dbReference>